<dbReference type="PANTHER" id="PTHR13281">
    <property type="entry name" value="TRANSMEMBRANE PROTEIN 70, MITOCHONDRIAL"/>
    <property type="match status" value="1"/>
</dbReference>
<dbReference type="EMBL" id="GGYP01005756">
    <property type="protein sequence ID" value="MDE50527.1"/>
    <property type="molecule type" value="Transcribed_RNA"/>
</dbReference>
<dbReference type="GO" id="GO:0031966">
    <property type="term" value="C:mitochondrial membrane"/>
    <property type="evidence" value="ECO:0007669"/>
    <property type="project" value="TreeGrafter"/>
</dbReference>
<evidence type="ECO:0000256" key="2">
    <source>
        <dbReference type="SAM" id="Phobius"/>
    </source>
</evidence>
<evidence type="ECO:0000313" key="3">
    <source>
        <dbReference type="EMBL" id="MDE50527.1"/>
    </source>
</evidence>
<dbReference type="Pfam" id="PF06979">
    <property type="entry name" value="TMEM70"/>
    <property type="match status" value="1"/>
</dbReference>
<keyword evidence="2 3" id="KW-0812">Transmembrane</keyword>
<comment type="similarity">
    <text evidence="1">Belongs to the TMEM70 family.</text>
</comment>
<feature type="transmembrane region" description="Helical" evidence="2">
    <location>
        <begin position="12"/>
        <end position="34"/>
    </location>
</feature>
<dbReference type="InterPro" id="IPR009724">
    <property type="entry name" value="TMEM70"/>
</dbReference>
<protein>
    <submittedName>
        <fullName evidence="3">Transmembrane protein 70, mitochondrial</fullName>
    </submittedName>
</protein>
<feature type="transmembrane region" description="Helical" evidence="2">
    <location>
        <begin position="40"/>
        <end position="65"/>
    </location>
</feature>
<dbReference type="InterPro" id="IPR045325">
    <property type="entry name" value="TMEM70/TMEM186/TMEM223"/>
</dbReference>
<reference evidence="3" key="1">
    <citation type="submission" date="2018-10" db="EMBL/GenBank/DDBJ databases">
        <title>Transcriptome assembly of Aceria tosichella (Wheat curl mite) Type 2.</title>
        <authorList>
            <person name="Scully E.D."/>
            <person name="Geib S.M."/>
            <person name="Palmer N.A."/>
            <person name="Gupta A.K."/>
            <person name="Sarath G."/>
            <person name="Tatineni S."/>
        </authorList>
    </citation>
    <scope>NUCLEOTIDE SEQUENCE</scope>
    <source>
        <strain evidence="3">LincolnNE</strain>
    </source>
</reference>
<sequence length="151" mass="17288">MKLIYEGKLSNRILYLKSVSLLSSVGLAGSYKYVLAKKGFSAALAGVGFAFTPFFLSPVVIAWFFRRYITKLYYDPKTDTFTAHHYGLLLNKKQCTFRKTDVMRSDLTSMLSTFKVGKRAFFLHDEDLIDAQSVDIYRRMVGLDRAKPDEK</sequence>
<name>A0A6G1SK27_9ACAR</name>
<keyword evidence="2" id="KW-0472">Membrane</keyword>
<gene>
    <name evidence="3" type="ORF">g.14060</name>
</gene>
<dbReference type="PANTHER" id="PTHR13281:SF0">
    <property type="entry name" value="TRANSMEMBRANE PROTEIN 70, MITOCHONDRIAL"/>
    <property type="match status" value="1"/>
</dbReference>
<dbReference type="AlphaFoldDB" id="A0A6G1SK27"/>
<organism evidence="3">
    <name type="scientific">Aceria tosichella</name>
    <name type="common">wheat curl mite</name>
    <dbReference type="NCBI Taxonomy" id="561515"/>
    <lineage>
        <taxon>Eukaryota</taxon>
        <taxon>Metazoa</taxon>
        <taxon>Ecdysozoa</taxon>
        <taxon>Arthropoda</taxon>
        <taxon>Chelicerata</taxon>
        <taxon>Arachnida</taxon>
        <taxon>Acari</taxon>
        <taxon>Acariformes</taxon>
        <taxon>Trombidiformes</taxon>
        <taxon>Prostigmata</taxon>
        <taxon>Eupodina</taxon>
        <taxon>Eriophyoidea</taxon>
        <taxon>Eriophyidae</taxon>
        <taxon>Eriophyinae</taxon>
        <taxon>Aceriini</taxon>
        <taxon>Aceria</taxon>
    </lineage>
</organism>
<dbReference type="GO" id="GO:0033615">
    <property type="term" value="P:mitochondrial proton-transporting ATP synthase complex assembly"/>
    <property type="evidence" value="ECO:0007669"/>
    <property type="project" value="TreeGrafter"/>
</dbReference>
<evidence type="ECO:0000256" key="1">
    <source>
        <dbReference type="ARBA" id="ARBA00005280"/>
    </source>
</evidence>
<accession>A0A6G1SK27</accession>
<proteinExistence type="inferred from homology"/>
<keyword evidence="2" id="KW-1133">Transmembrane helix</keyword>